<sequence>MKYMLVLVSAAMVLFLGLGLSLGDTFEKEYVGSDACMDCHIEEYENFMEYASKSNSDENVQLMLDKLTPDEQRECYECHTTGYGEPGGFISFEDTPELGHAGCEVCHGPGSEHAFTGDPHLIEADLNIEEHCAPCHDDERVRNINYKPLLYSGAH</sequence>
<dbReference type="AlphaFoldDB" id="D6SLS0"/>
<dbReference type="InterPro" id="IPR023155">
    <property type="entry name" value="Cyt_c-552/4"/>
</dbReference>
<dbReference type="OrthoDB" id="9814800at2"/>
<dbReference type="SUPFAM" id="SSF48695">
    <property type="entry name" value="Multiheme cytochromes"/>
    <property type="match status" value="1"/>
</dbReference>
<accession>D6SLS0</accession>
<gene>
    <name evidence="2" type="ORF">Dthio_PD3060</name>
</gene>
<dbReference type="RefSeq" id="WP_008868760.1">
    <property type="nucleotide sequence ID" value="NZ_ACJN02000001.1"/>
</dbReference>
<evidence type="ECO:0000313" key="2">
    <source>
        <dbReference type="EMBL" id="EFI35631.1"/>
    </source>
</evidence>
<dbReference type="eggNOG" id="COG0737">
    <property type="taxonomic scope" value="Bacteria"/>
</dbReference>
<dbReference type="InterPro" id="IPR036280">
    <property type="entry name" value="Multihaem_cyt_sf"/>
</dbReference>
<proteinExistence type="predicted"/>
<organism evidence="2 3">
    <name type="scientific">Desulfonatronospira thiodismutans ASO3-1</name>
    <dbReference type="NCBI Taxonomy" id="555779"/>
    <lineage>
        <taxon>Bacteria</taxon>
        <taxon>Pseudomonadati</taxon>
        <taxon>Thermodesulfobacteriota</taxon>
        <taxon>Desulfovibrionia</taxon>
        <taxon>Desulfovibrionales</taxon>
        <taxon>Desulfonatronovibrionaceae</taxon>
        <taxon>Desulfonatronospira</taxon>
    </lineage>
</organism>
<reference evidence="2" key="1">
    <citation type="submission" date="2010-05" db="EMBL/GenBank/DDBJ databases">
        <title>The draft genome of Desulfonatronospira thiodismutans ASO3-1.</title>
        <authorList>
            <consortium name="US DOE Joint Genome Institute (JGI-PGF)"/>
            <person name="Lucas S."/>
            <person name="Copeland A."/>
            <person name="Lapidus A."/>
            <person name="Cheng J.-F."/>
            <person name="Bruce D."/>
            <person name="Goodwin L."/>
            <person name="Pitluck S."/>
            <person name="Chertkov O."/>
            <person name="Brettin T."/>
            <person name="Detter J.C."/>
            <person name="Han C."/>
            <person name="Land M.L."/>
            <person name="Hauser L."/>
            <person name="Kyrpides N."/>
            <person name="Mikhailova N."/>
            <person name="Muyzer G."/>
            <person name="Woyke T."/>
        </authorList>
    </citation>
    <scope>NUCLEOTIDE SEQUENCE [LARGE SCALE GENOMIC DNA]</scope>
    <source>
        <strain evidence="2">ASO3-1</strain>
    </source>
</reference>
<dbReference type="Pfam" id="PF13435">
    <property type="entry name" value="Cytochrome_C554"/>
    <property type="match status" value="1"/>
</dbReference>
<dbReference type="Gene3D" id="1.10.1130.10">
    <property type="entry name" value="Flavocytochrome C3, Chain A"/>
    <property type="match status" value="1"/>
</dbReference>
<name>D6SLS0_9BACT</name>
<evidence type="ECO:0000259" key="1">
    <source>
        <dbReference type="Pfam" id="PF13435"/>
    </source>
</evidence>
<protein>
    <submittedName>
        <fullName evidence="2">Cytochrome c family protein</fullName>
    </submittedName>
</protein>
<dbReference type="EMBL" id="ACJN02000001">
    <property type="protein sequence ID" value="EFI35631.1"/>
    <property type="molecule type" value="Genomic_DNA"/>
</dbReference>
<comment type="caution">
    <text evidence="2">The sequence shown here is derived from an EMBL/GenBank/DDBJ whole genome shotgun (WGS) entry which is preliminary data.</text>
</comment>
<feature type="domain" description="Cytochrome c-552/4" evidence="1">
    <location>
        <begin position="35"/>
        <end position="108"/>
    </location>
</feature>
<keyword evidence="3" id="KW-1185">Reference proteome</keyword>
<dbReference type="Proteomes" id="UP000005496">
    <property type="component" value="Unassembled WGS sequence"/>
</dbReference>
<evidence type="ECO:0000313" key="3">
    <source>
        <dbReference type="Proteomes" id="UP000005496"/>
    </source>
</evidence>